<sequence>MGNKCGGGLGPQTQGPLTTGCAPPLSAAPCPLSPFRIRKPMMEHNGARVPAGFDVTGTRKMSLVFNYCNE</sequence>
<accession>D6WMN9</accession>
<feature type="compositionally biased region" description="Low complexity" evidence="1">
    <location>
        <begin position="11"/>
        <end position="20"/>
    </location>
</feature>
<organism evidence="2 3">
    <name type="scientific">Tribolium castaneum</name>
    <name type="common">Red flour beetle</name>
    <dbReference type="NCBI Taxonomy" id="7070"/>
    <lineage>
        <taxon>Eukaryota</taxon>
        <taxon>Metazoa</taxon>
        <taxon>Ecdysozoa</taxon>
        <taxon>Arthropoda</taxon>
        <taxon>Hexapoda</taxon>
        <taxon>Insecta</taxon>
        <taxon>Pterygota</taxon>
        <taxon>Neoptera</taxon>
        <taxon>Endopterygota</taxon>
        <taxon>Coleoptera</taxon>
        <taxon>Polyphaga</taxon>
        <taxon>Cucujiformia</taxon>
        <taxon>Tenebrionidae</taxon>
        <taxon>Tenebrionidae incertae sedis</taxon>
        <taxon>Tribolium</taxon>
    </lineage>
</organism>
<evidence type="ECO:0000256" key="1">
    <source>
        <dbReference type="SAM" id="MobiDB-lite"/>
    </source>
</evidence>
<keyword evidence="3" id="KW-1185">Reference proteome</keyword>
<dbReference type="EMBL" id="KQ971343">
    <property type="protein sequence ID" value="EFA04305.1"/>
    <property type="molecule type" value="Genomic_DNA"/>
</dbReference>
<dbReference type="HOGENOM" id="CLU_2761071_0_0_1"/>
<proteinExistence type="predicted"/>
<dbReference type="AlphaFoldDB" id="D6WMN9"/>
<name>D6WMN9_TRICA</name>
<feature type="compositionally biased region" description="Gly residues" evidence="1">
    <location>
        <begin position="1"/>
        <end position="10"/>
    </location>
</feature>
<feature type="region of interest" description="Disordered" evidence="1">
    <location>
        <begin position="1"/>
        <end position="20"/>
    </location>
</feature>
<protein>
    <submittedName>
        <fullName evidence="2">Uncharacterized protein</fullName>
    </submittedName>
</protein>
<dbReference type="PROSITE" id="PS51257">
    <property type="entry name" value="PROKAR_LIPOPROTEIN"/>
    <property type="match status" value="1"/>
</dbReference>
<gene>
    <name evidence="2" type="primary">GLEAN_14597</name>
    <name evidence="2" type="ORF">TcasGA2_TC014597</name>
</gene>
<dbReference type="InParanoid" id="D6WMN9"/>
<reference evidence="2 3" key="2">
    <citation type="journal article" date="2010" name="Nucleic Acids Res.">
        <title>BeetleBase in 2010: revisions to provide comprehensive genomic information for Tribolium castaneum.</title>
        <authorList>
            <person name="Kim H.S."/>
            <person name="Murphy T."/>
            <person name="Xia J."/>
            <person name="Caragea D."/>
            <person name="Park Y."/>
            <person name="Beeman R.W."/>
            <person name="Lorenzen M.D."/>
            <person name="Butcher S."/>
            <person name="Manak J.R."/>
            <person name="Brown S.J."/>
        </authorList>
    </citation>
    <scope>GENOME REANNOTATION</scope>
    <source>
        <strain evidence="2 3">Georgia GA2</strain>
    </source>
</reference>
<dbReference type="Proteomes" id="UP000007266">
    <property type="component" value="Linkage group 5"/>
</dbReference>
<evidence type="ECO:0000313" key="2">
    <source>
        <dbReference type="EMBL" id="EFA04305.1"/>
    </source>
</evidence>
<reference evidence="2 3" key="1">
    <citation type="journal article" date="2008" name="Nature">
        <title>The genome of the model beetle and pest Tribolium castaneum.</title>
        <authorList>
            <consortium name="Tribolium Genome Sequencing Consortium"/>
            <person name="Richards S."/>
            <person name="Gibbs R.A."/>
            <person name="Weinstock G.M."/>
            <person name="Brown S.J."/>
            <person name="Denell R."/>
            <person name="Beeman R.W."/>
            <person name="Gibbs R."/>
            <person name="Beeman R.W."/>
            <person name="Brown S.J."/>
            <person name="Bucher G."/>
            <person name="Friedrich M."/>
            <person name="Grimmelikhuijzen C.J."/>
            <person name="Klingler M."/>
            <person name="Lorenzen M."/>
            <person name="Richards S."/>
            <person name="Roth S."/>
            <person name="Schroder R."/>
            <person name="Tautz D."/>
            <person name="Zdobnov E.M."/>
            <person name="Muzny D."/>
            <person name="Gibbs R.A."/>
            <person name="Weinstock G.M."/>
            <person name="Attaway T."/>
            <person name="Bell S."/>
            <person name="Buhay C.J."/>
            <person name="Chandrabose M.N."/>
            <person name="Chavez D."/>
            <person name="Clerk-Blankenburg K.P."/>
            <person name="Cree A."/>
            <person name="Dao M."/>
            <person name="Davis C."/>
            <person name="Chacko J."/>
            <person name="Dinh H."/>
            <person name="Dugan-Rocha S."/>
            <person name="Fowler G."/>
            <person name="Garner T.T."/>
            <person name="Garnes J."/>
            <person name="Gnirke A."/>
            <person name="Hawes A."/>
            <person name="Hernandez J."/>
            <person name="Hines S."/>
            <person name="Holder M."/>
            <person name="Hume J."/>
            <person name="Jhangiani S.N."/>
            <person name="Joshi V."/>
            <person name="Khan Z.M."/>
            <person name="Jackson L."/>
            <person name="Kovar C."/>
            <person name="Kowis A."/>
            <person name="Lee S."/>
            <person name="Lewis L.R."/>
            <person name="Margolis J."/>
            <person name="Morgan M."/>
            <person name="Nazareth L.V."/>
            <person name="Nguyen N."/>
            <person name="Okwuonu G."/>
            <person name="Parker D."/>
            <person name="Richards S."/>
            <person name="Ruiz S.J."/>
            <person name="Santibanez J."/>
            <person name="Savard J."/>
            <person name="Scherer S.E."/>
            <person name="Schneider B."/>
            <person name="Sodergren E."/>
            <person name="Tautz D."/>
            <person name="Vattahil S."/>
            <person name="Villasana D."/>
            <person name="White C.S."/>
            <person name="Wright R."/>
            <person name="Park Y."/>
            <person name="Beeman R.W."/>
            <person name="Lord J."/>
            <person name="Oppert B."/>
            <person name="Lorenzen M."/>
            <person name="Brown S."/>
            <person name="Wang L."/>
            <person name="Savard J."/>
            <person name="Tautz D."/>
            <person name="Richards S."/>
            <person name="Weinstock G."/>
            <person name="Gibbs R.A."/>
            <person name="Liu Y."/>
            <person name="Worley K."/>
            <person name="Weinstock G."/>
            <person name="Elsik C.G."/>
            <person name="Reese J.T."/>
            <person name="Elhaik E."/>
            <person name="Landan G."/>
            <person name="Graur D."/>
            <person name="Arensburger P."/>
            <person name="Atkinson P."/>
            <person name="Beeman R.W."/>
            <person name="Beidler J."/>
            <person name="Brown S.J."/>
            <person name="Demuth J.P."/>
            <person name="Drury D.W."/>
            <person name="Du Y.Z."/>
            <person name="Fujiwara H."/>
            <person name="Lorenzen M."/>
            <person name="Maselli V."/>
            <person name="Osanai M."/>
            <person name="Park Y."/>
            <person name="Robertson H.M."/>
            <person name="Tu Z."/>
            <person name="Wang J.J."/>
            <person name="Wang S."/>
            <person name="Richards S."/>
            <person name="Song H."/>
            <person name="Zhang L."/>
            <person name="Sodergren E."/>
            <person name="Werner D."/>
            <person name="Stanke M."/>
            <person name="Morgenstern B."/>
            <person name="Solovyev V."/>
            <person name="Kosarev P."/>
            <person name="Brown G."/>
            <person name="Chen H.C."/>
            <person name="Ermolaeva O."/>
            <person name="Hlavina W."/>
            <person name="Kapustin Y."/>
            <person name="Kiryutin B."/>
            <person name="Kitts P."/>
            <person name="Maglott D."/>
            <person name="Pruitt K."/>
            <person name="Sapojnikov V."/>
            <person name="Souvorov A."/>
            <person name="Mackey A.J."/>
            <person name="Waterhouse R.M."/>
            <person name="Wyder S."/>
            <person name="Zdobnov E.M."/>
            <person name="Zdobnov E.M."/>
            <person name="Wyder S."/>
            <person name="Kriventseva E.V."/>
            <person name="Kadowaki T."/>
            <person name="Bork P."/>
            <person name="Aranda M."/>
            <person name="Bao R."/>
            <person name="Beermann A."/>
            <person name="Berns N."/>
            <person name="Bolognesi R."/>
            <person name="Bonneton F."/>
            <person name="Bopp D."/>
            <person name="Brown S.J."/>
            <person name="Bucher G."/>
            <person name="Butts T."/>
            <person name="Chaumot A."/>
            <person name="Denell R.E."/>
            <person name="Ferrier D.E."/>
            <person name="Friedrich M."/>
            <person name="Gordon C.M."/>
            <person name="Jindra M."/>
            <person name="Klingler M."/>
            <person name="Lan Q."/>
            <person name="Lattorff H.M."/>
            <person name="Laudet V."/>
            <person name="von Levetsow C."/>
            <person name="Liu Z."/>
            <person name="Lutz R."/>
            <person name="Lynch J.A."/>
            <person name="da Fonseca R.N."/>
            <person name="Posnien N."/>
            <person name="Reuter R."/>
            <person name="Roth S."/>
            <person name="Savard J."/>
            <person name="Schinko J.B."/>
            <person name="Schmitt C."/>
            <person name="Schoppmeier M."/>
            <person name="Schroder R."/>
            <person name="Shippy T.D."/>
            <person name="Simonnet F."/>
            <person name="Marques-Souza H."/>
            <person name="Tautz D."/>
            <person name="Tomoyasu Y."/>
            <person name="Trauner J."/>
            <person name="Van der Zee M."/>
            <person name="Vervoort M."/>
            <person name="Wittkopp N."/>
            <person name="Wimmer E.A."/>
            <person name="Yang X."/>
            <person name="Jones A.K."/>
            <person name="Sattelle D.B."/>
            <person name="Ebert P.R."/>
            <person name="Nelson D."/>
            <person name="Scott J.G."/>
            <person name="Beeman R.W."/>
            <person name="Muthukrishnan S."/>
            <person name="Kramer K.J."/>
            <person name="Arakane Y."/>
            <person name="Beeman R.W."/>
            <person name="Zhu Q."/>
            <person name="Hogenkamp D."/>
            <person name="Dixit R."/>
            <person name="Oppert B."/>
            <person name="Jiang H."/>
            <person name="Zou Z."/>
            <person name="Marshall J."/>
            <person name="Elpidina E."/>
            <person name="Vinokurov K."/>
            <person name="Oppert C."/>
            <person name="Zou Z."/>
            <person name="Evans J."/>
            <person name="Lu Z."/>
            <person name="Zhao P."/>
            <person name="Sumathipala N."/>
            <person name="Altincicek B."/>
            <person name="Vilcinskas A."/>
            <person name="Williams M."/>
            <person name="Hultmark D."/>
            <person name="Hetru C."/>
            <person name="Jiang H."/>
            <person name="Grimmelikhuijzen C.J."/>
            <person name="Hauser F."/>
            <person name="Cazzamali G."/>
            <person name="Williamson M."/>
            <person name="Park Y."/>
            <person name="Li B."/>
            <person name="Tanaka Y."/>
            <person name="Predel R."/>
            <person name="Neupert S."/>
            <person name="Schachtner J."/>
            <person name="Verleyen P."/>
            <person name="Raible F."/>
            <person name="Bork P."/>
            <person name="Friedrich M."/>
            <person name="Walden K.K."/>
            <person name="Robertson H.M."/>
            <person name="Angeli S."/>
            <person name="Foret S."/>
            <person name="Bucher G."/>
            <person name="Schuetz S."/>
            <person name="Maleszka R."/>
            <person name="Wimmer E.A."/>
            <person name="Beeman R.W."/>
            <person name="Lorenzen M."/>
            <person name="Tomoyasu Y."/>
            <person name="Miller S.C."/>
            <person name="Grossmann D."/>
            <person name="Bucher G."/>
        </authorList>
    </citation>
    <scope>NUCLEOTIDE SEQUENCE [LARGE SCALE GENOMIC DNA]</scope>
    <source>
        <strain evidence="2 3">Georgia GA2</strain>
    </source>
</reference>
<evidence type="ECO:0000313" key="3">
    <source>
        <dbReference type="Proteomes" id="UP000007266"/>
    </source>
</evidence>